<dbReference type="EMBL" id="AKNU01000003">
    <property type="protein sequence ID" value="EJB29315.1"/>
    <property type="molecule type" value="Genomic_DNA"/>
</dbReference>
<name>J0IUQ8_HELPX</name>
<dbReference type="Proteomes" id="UP000003402">
    <property type="component" value="Unassembled WGS sequence"/>
</dbReference>
<evidence type="ECO:0000313" key="1">
    <source>
        <dbReference type="EMBL" id="EJB29315.1"/>
    </source>
</evidence>
<dbReference type="AlphaFoldDB" id="J0IUQ8"/>
<reference evidence="1 2" key="1">
    <citation type="journal article" date="2013" name="Pathog. Dis.">
        <title>Genome sequences of 65 Helicobacter pylori strains isolated from asymptomatic individuals and patients with gastric cancer, peptic ulcer disease, or gastritis.</title>
        <authorList>
            <person name="Blanchard T.G."/>
            <person name="Czinn S.J."/>
            <person name="Correa P."/>
            <person name="Nakazawa T."/>
            <person name="Keelan M."/>
            <person name="Morningstar L."/>
            <person name="Santana-Cruz I."/>
            <person name="Maroo A."/>
            <person name="McCracken C."/>
            <person name="Shefchek K."/>
            <person name="Daugherty S."/>
            <person name="Song Y."/>
            <person name="Fraser C.M."/>
            <person name="Fricke W.F."/>
        </authorList>
    </citation>
    <scope>NUCLEOTIDE SEQUENCE [LARGE SCALE GENOMIC DNA]</scope>
    <source>
        <strain evidence="1 2">NQ4099</strain>
    </source>
</reference>
<sequence>MARHTAPRKMLKSLNPFYEEALCLLALKAWVNLTQANFLQS</sequence>
<gene>
    <name evidence="1" type="ORF">HPNQ4099_0945</name>
</gene>
<dbReference type="PATRIC" id="fig|992026.3.peg.923"/>
<proteinExistence type="predicted"/>
<accession>J0IUQ8</accession>
<comment type="caution">
    <text evidence="1">The sequence shown here is derived from an EMBL/GenBank/DDBJ whole genome shotgun (WGS) entry which is preliminary data.</text>
</comment>
<evidence type="ECO:0000313" key="2">
    <source>
        <dbReference type="Proteomes" id="UP000003402"/>
    </source>
</evidence>
<organism evidence="1 2">
    <name type="scientific">Helicobacter pylori NQ4099</name>
    <dbReference type="NCBI Taxonomy" id="992026"/>
    <lineage>
        <taxon>Bacteria</taxon>
        <taxon>Pseudomonadati</taxon>
        <taxon>Campylobacterota</taxon>
        <taxon>Epsilonproteobacteria</taxon>
        <taxon>Campylobacterales</taxon>
        <taxon>Helicobacteraceae</taxon>
        <taxon>Helicobacter</taxon>
    </lineage>
</organism>
<protein>
    <submittedName>
        <fullName evidence="1">Uncharacterized protein</fullName>
    </submittedName>
</protein>